<sequence>MAKFYDELPPQLMEWILKQQMFWVATAALQGDGHVNVSPKATPNCFHIESPTRVWYEDLTGSGIETIAHMRQPGNGRITILFHAFDGPPRILRLWGKGTVYEFGTPKYDAFIPASTRKAGSRAVIIIDVHKIGTSCGFGVPLYKFETHRTMLERWCDQLEGFDNGEAQSQAQPPPPYPHEQNETAIVKDPRGIKAWWTVENLASCDGLPGLQSAHDSSVTPINTFDKKGPRPRLSQTRKMKKPVDGGMPKSSAGEVGRLLMAFGLGVMVTAGYVRLAASGAVRVPLSWSG</sequence>
<protein>
    <submittedName>
        <fullName evidence="2">Uncharacterized protein</fullName>
    </submittedName>
</protein>
<dbReference type="InterPro" id="IPR012349">
    <property type="entry name" value="Split_barrel_FMN-bd"/>
</dbReference>
<dbReference type="PANTHER" id="PTHR39336">
    <property type="entry name" value="PYRIDOXAMINE PHOSPHATE OXIDASE FAMILY PROTEIN (AFU_ORTHOLOGUE AFUA_6G11440)"/>
    <property type="match status" value="1"/>
</dbReference>
<organism evidence="2 3">
    <name type="scientific">Rhizopogon vinicolor AM-OR11-026</name>
    <dbReference type="NCBI Taxonomy" id="1314800"/>
    <lineage>
        <taxon>Eukaryota</taxon>
        <taxon>Fungi</taxon>
        <taxon>Dikarya</taxon>
        <taxon>Basidiomycota</taxon>
        <taxon>Agaricomycotina</taxon>
        <taxon>Agaricomycetes</taxon>
        <taxon>Agaricomycetidae</taxon>
        <taxon>Boletales</taxon>
        <taxon>Suillineae</taxon>
        <taxon>Rhizopogonaceae</taxon>
        <taxon>Rhizopogon</taxon>
    </lineage>
</organism>
<proteinExistence type="predicted"/>
<dbReference type="STRING" id="1314800.A0A1B7MSG1"/>
<dbReference type="SUPFAM" id="SSF50475">
    <property type="entry name" value="FMN-binding split barrel"/>
    <property type="match status" value="1"/>
</dbReference>
<dbReference type="OrthoDB" id="539398at2759"/>
<feature type="region of interest" description="Disordered" evidence="1">
    <location>
        <begin position="216"/>
        <end position="251"/>
    </location>
</feature>
<dbReference type="PANTHER" id="PTHR39336:SF3">
    <property type="entry name" value="PYRIDOXAMINE PHOSPHATE OXIDASE"/>
    <property type="match status" value="1"/>
</dbReference>
<dbReference type="EMBL" id="KV448496">
    <property type="protein sequence ID" value="OAX35487.1"/>
    <property type="molecule type" value="Genomic_DNA"/>
</dbReference>
<accession>A0A1B7MSG1</accession>
<evidence type="ECO:0000256" key="1">
    <source>
        <dbReference type="SAM" id="MobiDB-lite"/>
    </source>
</evidence>
<evidence type="ECO:0000313" key="2">
    <source>
        <dbReference type="EMBL" id="OAX35487.1"/>
    </source>
</evidence>
<reference evidence="2 3" key="1">
    <citation type="submission" date="2016-06" db="EMBL/GenBank/DDBJ databases">
        <title>Comparative genomics of the ectomycorrhizal sister species Rhizopogon vinicolor and Rhizopogon vesiculosus (Basidiomycota: Boletales) reveals a divergence of the mating type B locus.</title>
        <authorList>
            <consortium name="DOE Joint Genome Institute"/>
            <person name="Mujic A.B."/>
            <person name="Kuo A."/>
            <person name="Tritt A."/>
            <person name="Lipzen A."/>
            <person name="Chen C."/>
            <person name="Johnson J."/>
            <person name="Sharma A."/>
            <person name="Barry K."/>
            <person name="Grigoriev I.V."/>
            <person name="Spatafora J.W."/>
        </authorList>
    </citation>
    <scope>NUCLEOTIDE SEQUENCE [LARGE SCALE GENOMIC DNA]</scope>
    <source>
        <strain evidence="2 3">AM-OR11-026</strain>
    </source>
</reference>
<evidence type="ECO:0000313" key="3">
    <source>
        <dbReference type="Proteomes" id="UP000092154"/>
    </source>
</evidence>
<dbReference type="InParanoid" id="A0A1B7MSG1"/>
<gene>
    <name evidence="2" type="ORF">K503DRAFT_773435</name>
</gene>
<dbReference type="AlphaFoldDB" id="A0A1B7MSG1"/>
<dbReference type="Proteomes" id="UP000092154">
    <property type="component" value="Unassembled WGS sequence"/>
</dbReference>
<keyword evidence="3" id="KW-1185">Reference proteome</keyword>
<dbReference type="Gene3D" id="2.30.110.10">
    <property type="entry name" value="Electron Transport, Fmn-binding Protein, Chain A"/>
    <property type="match status" value="1"/>
</dbReference>
<name>A0A1B7MSG1_9AGAM</name>